<comment type="caution">
    <text evidence="1">The sequence shown here is derived from an EMBL/GenBank/DDBJ whole genome shotgun (WGS) entry which is preliminary data.</text>
</comment>
<dbReference type="Proteomes" id="UP000789525">
    <property type="component" value="Unassembled WGS sequence"/>
</dbReference>
<reference evidence="1" key="1">
    <citation type="submission" date="2021-06" db="EMBL/GenBank/DDBJ databases">
        <authorList>
            <person name="Kallberg Y."/>
            <person name="Tangrot J."/>
            <person name="Rosling A."/>
        </authorList>
    </citation>
    <scope>NUCLEOTIDE SEQUENCE</scope>
    <source>
        <strain evidence="1">CL356</strain>
    </source>
</reference>
<accession>A0ACA9M643</accession>
<dbReference type="EMBL" id="CAJVPT010010652">
    <property type="protein sequence ID" value="CAG8572295.1"/>
    <property type="molecule type" value="Genomic_DNA"/>
</dbReference>
<evidence type="ECO:0000313" key="2">
    <source>
        <dbReference type="Proteomes" id="UP000789525"/>
    </source>
</evidence>
<proteinExistence type="predicted"/>
<gene>
    <name evidence="1" type="ORF">ACOLOM_LOCUS5645</name>
</gene>
<evidence type="ECO:0000313" key="1">
    <source>
        <dbReference type="EMBL" id="CAG8572295.1"/>
    </source>
</evidence>
<protein>
    <submittedName>
        <fullName evidence="1">9309_t:CDS:1</fullName>
    </submittedName>
</protein>
<organism evidence="1 2">
    <name type="scientific">Acaulospora colombiana</name>
    <dbReference type="NCBI Taxonomy" id="27376"/>
    <lineage>
        <taxon>Eukaryota</taxon>
        <taxon>Fungi</taxon>
        <taxon>Fungi incertae sedis</taxon>
        <taxon>Mucoromycota</taxon>
        <taxon>Glomeromycotina</taxon>
        <taxon>Glomeromycetes</taxon>
        <taxon>Diversisporales</taxon>
        <taxon>Acaulosporaceae</taxon>
        <taxon>Acaulospora</taxon>
    </lineage>
</organism>
<name>A0ACA9M643_9GLOM</name>
<sequence>MTDLEVGESTYQLNRKPFEVILLWILAAVAYIYVYYLVFDQIPFQHSEHQHYDSLPSTVQHRPVSTAHSLDTHHGSSPSTTHNLETHHDPLPSTAHNLETHNDPLPSTTHKPEIHHDSSRPPSRNMTSPNFQNHPSSDFHQIYVVNAYYIRFYTPSCFSSYYLSANMSIGVEPSGSKVNKNTSRINTGSNQDNTRVIEKLSISSENKTLCYEKIHLEHLEFYEELSKKGIMIKIRHEFWDLINVVSIEFEEKHLEIVKSIKGVKSVLRVYDHRVIPKGSKNPFVESGVINKGNIIFFCLLLHLHRNSYYYSESGKREWLPDTKIQFAPGTDVNFVHNFTGIELVRHRYGLTGNEIKVGIVDSGVDYTHPALGGCFGPGCRVRYGYDFVDNDRDPMDPCLGHGTHVAGIVGADDRRPEGTGFVGVAPDVIFGAYRVVKCDGYGYNDVILKGMEKAKDDGMDVINLSLSEEGWAESPVSEMADVLSKIGIVVVVANGNYGYKGLWESGVPAIGLDAISVSSVENTYVAVHKAVVTSELQKYIVGIFALESNSLVPLYPLLKPQKFPIPYATLIPEQFRQLVALAAELPELELDFSDVLTYFIPNKFGKTSSPFTSWGLTPEFDIKEISAPGGMIFSLYPLKFGGYSLLSGTSMASPYVAGSVALLLEKYGYQGPETPLRIRQELMNYAIPTISDYTNTISPVLQQGSGLLNVYNSISSLTSVTPIKLALNDTLNGNFSWRPLWIYNGGSVTKNYTLSSFPVASVDGYVNNTHSASYQQLTFSNEVVADVQFRENFVMVGPGENKSILIKITPPKVSRESRWFYSGFILVTSRDDDVNVTIPYAGYASVAEELPIMPLPTLPRLLSSTMGVVPERASAIFSMSDGDTPIVEYALITPTRYLQVHILDSKKKVLFLYAKANYVGKYPPKKCYPLWFAWDGLKSIENDTFEKVPDGSYYIRLRALKLLADPKDNKSWEMWISPNIIIRRY</sequence>
<keyword evidence="2" id="KW-1185">Reference proteome</keyword>